<dbReference type="SUPFAM" id="SSF56784">
    <property type="entry name" value="HAD-like"/>
    <property type="match status" value="1"/>
</dbReference>
<gene>
    <name evidence="2" type="ORF">H6P81_019374</name>
</gene>
<evidence type="ECO:0000313" key="2">
    <source>
        <dbReference type="EMBL" id="KAG9439209.1"/>
    </source>
</evidence>
<organism evidence="2 3">
    <name type="scientific">Aristolochia fimbriata</name>
    <name type="common">White veined hardy Dutchman's pipe vine</name>
    <dbReference type="NCBI Taxonomy" id="158543"/>
    <lineage>
        <taxon>Eukaryota</taxon>
        <taxon>Viridiplantae</taxon>
        <taxon>Streptophyta</taxon>
        <taxon>Embryophyta</taxon>
        <taxon>Tracheophyta</taxon>
        <taxon>Spermatophyta</taxon>
        <taxon>Magnoliopsida</taxon>
        <taxon>Magnoliidae</taxon>
        <taxon>Piperales</taxon>
        <taxon>Aristolochiaceae</taxon>
        <taxon>Aristolochia</taxon>
    </lineage>
</organism>
<name>A0AAV7DT95_ARIFI</name>
<reference evidence="2 3" key="1">
    <citation type="submission" date="2021-07" db="EMBL/GenBank/DDBJ databases">
        <title>The Aristolochia fimbriata genome: insights into angiosperm evolution, floral development and chemical biosynthesis.</title>
        <authorList>
            <person name="Jiao Y."/>
        </authorList>
    </citation>
    <scope>NUCLEOTIDE SEQUENCE [LARGE SCALE GENOMIC DNA]</scope>
    <source>
        <strain evidence="2">IBCAS-2021</strain>
        <tissue evidence="2">Leaf</tissue>
    </source>
</reference>
<dbReference type="GO" id="GO:0005737">
    <property type="term" value="C:cytoplasm"/>
    <property type="evidence" value="ECO:0007669"/>
    <property type="project" value="TreeGrafter"/>
</dbReference>
<dbReference type="AlphaFoldDB" id="A0AAV7DT95"/>
<sequence>MGWIDKAQQSASQRFNLEGIFSTFSVVFGRNNAHLALPNLTVPDIRRIDWDQLRRVGFRGVVFDKDNTLTLPFALTPAPALADSLASCKSVFGADNLIVLSNSAGLRQYDPDGSKARALQDSLGIHVLRHGSKKPAGKAKDVEKYFGCSTSSLVMVGDRHLTDIVYGNRNGFLTILTEPLSLYEEPFIVKQVRKLEAYLVSIWYKRGLKPSPHPLLADGIEKCLKDPEPFYLRPIYKWGKAVAAHAGTSHFDASDYSSNKGHQRQTSICDSASWSYGIGMAFLVVAGPSLPCLLGITALFASLFILLLLSSSSPIKVSIVHPILPLKLTYSFSSVKRNFADIYDTEKFVKSLEGVVKTMKEQPAEIAAGKLAVEDT</sequence>
<proteinExistence type="predicted"/>
<keyword evidence="1" id="KW-0812">Transmembrane</keyword>
<keyword evidence="1" id="KW-0472">Membrane</keyword>
<dbReference type="NCBIfam" id="TIGR01668">
    <property type="entry name" value="YqeG_hyp_ppase"/>
    <property type="match status" value="1"/>
</dbReference>
<dbReference type="InterPro" id="IPR010021">
    <property type="entry name" value="PGPP1/Gep4"/>
</dbReference>
<comment type="caution">
    <text evidence="2">The sequence shown here is derived from an EMBL/GenBank/DDBJ whole genome shotgun (WGS) entry which is preliminary data.</text>
</comment>
<evidence type="ECO:0000256" key="1">
    <source>
        <dbReference type="SAM" id="Phobius"/>
    </source>
</evidence>
<dbReference type="InterPro" id="IPR023214">
    <property type="entry name" value="HAD_sf"/>
</dbReference>
<dbReference type="PANTHER" id="PTHR19288">
    <property type="entry name" value="4-NITROPHENYLPHOSPHATASE-RELATED"/>
    <property type="match status" value="1"/>
</dbReference>
<dbReference type="Gene3D" id="3.40.50.1000">
    <property type="entry name" value="HAD superfamily/HAD-like"/>
    <property type="match status" value="1"/>
</dbReference>
<dbReference type="EMBL" id="JAINDJ010000008">
    <property type="protein sequence ID" value="KAG9439209.1"/>
    <property type="molecule type" value="Genomic_DNA"/>
</dbReference>
<keyword evidence="1" id="KW-1133">Transmembrane helix</keyword>
<feature type="transmembrane region" description="Helical" evidence="1">
    <location>
        <begin position="276"/>
        <end position="309"/>
    </location>
</feature>
<dbReference type="Proteomes" id="UP000825729">
    <property type="component" value="Unassembled WGS sequence"/>
</dbReference>
<accession>A0AAV7DT95</accession>
<dbReference type="InterPro" id="IPR036412">
    <property type="entry name" value="HAD-like_sf"/>
</dbReference>
<evidence type="ECO:0000313" key="3">
    <source>
        <dbReference type="Proteomes" id="UP000825729"/>
    </source>
</evidence>
<dbReference type="GO" id="GO:0008962">
    <property type="term" value="F:phosphatidylglycerophosphatase activity"/>
    <property type="evidence" value="ECO:0007669"/>
    <property type="project" value="InterPro"/>
</dbReference>
<protein>
    <submittedName>
        <fullName evidence="2">Uncharacterized protein</fullName>
    </submittedName>
</protein>
<dbReference type="PANTHER" id="PTHR19288:SF25">
    <property type="entry name" value="PHOSPHATIDYLGLYCEROPHOSPHATASE GEP4, MITOCHONDRIAL"/>
    <property type="match status" value="1"/>
</dbReference>
<dbReference type="InterPro" id="IPR027706">
    <property type="entry name" value="PGP_Pase"/>
</dbReference>
<keyword evidence="3" id="KW-1185">Reference proteome</keyword>
<dbReference type="Pfam" id="PF09419">
    <property type="entry name" value="PGP_phosphatase"/>
    <property type="match status" value="1"/>
</dbReference>